<name>A0A017TH58_9BACT</name>
<dbReference type="EMBL" id="ASRX01000005">
    <property type="protein sequence ID" value="EYF08267.1"/>
    <property type="molecule type" value="Genomic_DNA"/>
</dbReference>
<reference evidence="1 2" key="1">
    <citation type="submission" date="2013-05" db="EMBL/GenBank/DDBJ databases">
        <title>Genome assembly of Chondromyces apiculatus DSM 436.</title>
        <authorList>
            <person name="Sharma G."/>
            <person name="Khatri I."/>
            <person name="Kaur C."/>
            <person name="Mayilraj S."/>
            <person name="Subramanian S."/>
        </authorList>
    </citation>
    <scope>NUCLEOTIDE SEQUENCE [LARGE SCALE GENOMIC DNA]</scope>
    <source>
        <strain evidence="1 2">DSM 436</strain>
    </source>
</reference>
<accession>A0A017TH58</accession>
<dbReference type="AlphaFoldDB" id="A0A017TH58"/>
<dbReference type="OrthoDB" id="5519582at2"/>
<organism evidence="1 2">
    <name type="scientific">Chondromyces apiculatus DSM 436</name>
    <dbReference type="NCBI Taxonomy" id="1192034"/>
    <lineage>
        <taxon>Bacteria</taxon>
        <taxon>Pseudomonadati</taxon>
        <taxon>Myxococcota</taxon>
        <taxon>Polyangia</taxon>
        <taxon>Polyangiales</taxon>
        <taxon>Polyangiaceae</taxon>
        <taxon>Chondromyces</taxon>
    </lineage>
</organism>
<sequence length="182" mass="20019">MRHRMLTLAARHPLAALFSMVLLVLAGASALLATALGSTSEADPAERAENEAGSPRAILSRIWFDKYPQKRNEEVQVLIFLAGGIGITEKGSSYRYAVDVFEFERQGDKVSLKFLHDKKAAETKFTVSACDEKPPFDLCLDLENSPFGQKRYYGFGSADDMAQNVPWSPAVMKSAESRAAAR</sequence>
<dbReference type="RefSeq" id="WP_044236237.1">
    <property type="nucleotide sequence ID" value="NZ_ASRX01000005.1"/>
</dbReference>
<keyword evidence="2" id="KW-1185">Reference proteome</keyword>
<comment type="caution">
    <text evidence="1">The sequence shown here is derived from an EMBL/GenBank/DDBJ whole genome shotgun (WGS) entry which is preliminary data.</text>
</comment>
<dbReference type="Proteomes" id="UP000019678">
    <property type="component" value="Unassembled WGS sequence"/>
</dbReference>
<gene>
    <name evidence="1" type="ORF">CAP_6028</name>
</gene>
<evidence type="ECO:0000313" key="2">
    <source>
        <dbReference type="Proteomes" id="UP000019678"/>
    </source>
</evidence>
<protein>
    <submittedName>
        <fullName evidence="1">Uncharacterized protein</fullName>
    </submittedName>
</protein>
<evidence type="ECO:0000313" key="1">
    <source>
        <dbReference type="EMBL" id="EYF08267.1"/>
    </source>
</evidence>
<proteinExistence type="predicted"/>
<dbReference type="STRING" id="1192034.CAP_6028"/>